<dbReference type="Gene3D" id="2.160.20.10">
    <property type="entry name" value="Single-stranded right-handed beta-helix, Pectin lyase-like"/>
    <property type="match status" value="1"/>
</dbReference>
<dbReference type="PROSITE" id="PS50927">
    <property type="entry name" value="BULB_LECTIN"/>
    <property type="match status" value="1"/>
</dbReference>
<organism evidence="2 3">
    <name type="scientific">Botryobasidium botryosum (strain FD-172 SS1)</name>
    <dbReference type="NCBI Taxonomy" id="930990"/>
    <lineage>
        <taxon>Eukaryota</taxon>
        <taxon>Fungi</taxon>
        <taxon>Dikarya</taxon>
        <taxon>Basidiomycota</taxon>
        <taxon>Agaricomycotina</taxon>
        <taxon>Agaricomycetes</taxon>
        <taxon>Cantharellales</taxon>
        <taxon>Botryobasidiaceae</taxon>
        <taxon>Botryobasidium</taxon>
    </lineage>
</organism>
<gene>
    <name evidence="2" type="ORF">BOTBODRAFT_178130</name>
</gene>
<feature type="domain" description="Bulb-type lectin" evidence="1">
    <location>
        <begin position="549"/>
        <end position="683"/>
    </location>
</feature>
<dbReference type="InterPro" id="IPR001480">
    <property type="entry name" value="Bulb-type_lectin_dom"/>
</dbReference>
<evidence type="ECO:0000313" key="3">
    <source>
        <dbReference type="Proteomes" id="UP000027195"/>
    </source>
</evidence>
<protein>
    <recommendedName>
        <fullName evidence="1">Bulb-type lectin domain-containing protein</fullName>
    </recommendedName>
</protein>
<dbReference type="InParanoid" id="A0A067M3X0"/>
<dbReference type="EMBL" id="KL198067">
    <property type="protein sequence ID" value="KDQ10468.1"/>
    <property type="molecule type" value="Genomic_DNA"/>
</dbReference>
<dbReference type="InterPro" id="IPR012334">
    <property type="entry name" value="Pectin_lyas_fold"/>
</dbReference>
<dbReference type="Gene3D" id="2.90.10.10">
    <property type="entry name" value="Bulb-type lectin domain"/>
    <property type="match status" value="1"/>
</dbReference>
<dbReference type="Proteomes" id="UP000027195">
    <property type="component" value="Unassembled WGS sequence"/>
</dbReference>
<dbReference type="AlphaFoldDB" id="A0A067M3X0"/>
<name>A0A067M3X0_BOTB1</name>
<dbReference type="OrthoDB" id="2587928at2759"/>
<dbReference type="InterPro" id="IPR036426">
    <property type="entry name" value="Bulb-type_lectin_dom_sf"/>
</dbReference>
<proteinExistence type="predicted"/>
<dbReference type="SUPFAM" id="SSF51126">
    <property type="entry name" value="Pectin lyase-like"/>
    <property type="match status" value="1"/>
</dbReference>
<dbReference type="InterPro" id="IPR011050">
    <property type="entry name" value="Pectin_lyase_fold/virulence"/>
</dbReference>
<sequence length="683" mass="74340">MVFALDDVDLTRGVLTPPPTESAITPALSGARVGAVYPPGSWPTPELFFYPLGKTATLTLTQEYTSRSIQNALDALGSHSTLYLPPRTTWIIESALRLHPYQEIATLGYPDREDEMAILDAAQECRPHIIHGANKPRVQIRNLVIEGNREKYGWDPKAESMILLGGAISKQVVDRCVIRNPRNWCCIQAIKKAQGVRITNNWLSLAAEEWNWIDGIRFASRDGLIAGNQIVDATNRAIVLYGASGALITSNTIATRKNQCLGAIAMSEDGDYTFTRVIQNTIITAGAYLGVGIAQGASVWYVQQKEQPAARGAIVIGNHIKSEGTGGTLGYGYAIGSDVADWTCTGNVSEEGVKYSGDVFWTWPTGFLNAPPAPFVHDRYGNSPGDQSRSKSLVLQPEFVHGKIQGSAGVRPGAPTKFTTFAPGQLYIRAGGKVSLEKVEFLFSKDDGEVCVREIHGQHVLWEGGARGKFHDREALEHAVLVLGHTGKLMIVDSHNPTYILCDLTPYIGDASGSPDPSPSRCSPTLILSDIAPHLAIMNAAGDTLLSSSYLAHPPREFYVGQLTLRPSKGRAIIFVLTPQLELVVLRTREGVSVPLPFSFPVDPKRFEVLWTSGKNDSVDYNAKLMFQEDGNLVLYAEGHKPVWSSGTHGNPPPVQSMRWGVGSAEEPFIELIDESGAKKWST</sequence>
<dbReference type="STRING" id="930990.A0A067M3X0"/>
<accession>A0A067M3X0</accession>
<evidence type="ECO:0000259" key="1">
    <source>
        <dbReference type="PROSITE" id="PS50927"/>
    </source>
</evidence>
<evidence type="ECO:0000313" key="2">
    <source>
        <dbReference type="EMBL" id="KDQ10468.1"/>
    </source>
</evidence>
<dbReference type="SUPFAM" id="SSF51110">
    <property type="entry name" value="alpha-D-mannose-specific plant lectins"/>
    <property type="match status" value="1"/>
</dbReference>
<reference evidence="3" key="1">
    <citation type="journal article" date="2014" name="Proc. Natl. Acad. Sci. U.S.A.">
        <title>Extensive sampling of basidiomycete genomes demonstrates inadequacy of the white-rot/brown-rot paradigm for wood decay fungi.</title>
        <authorList>
            <person name="Riley R."/>
            <person name="Salamov A.A."/>
            <person name="Brown D.W."/>
            <person name="Nagy L.G."/>
            <person name="Floudas D."/>
            <person name="Held B.W."/>
            <person name="Levasseur A."/>
            <person name="Lombard V."/>
            <person name="Morin E."/>
            <person name="Otillar R."/>
            <person name="Lindquist E.A."/>
            <person name="Sun H."/>
            <person name="LaButti K.M."/>
            <person name="Schmutz J."/>
            <person name="Jabbour D."/>
            <person name="Luo H."/>
            <person name="Baker S.E."/>
            <person name="Pisabarro A.G."/>
            <person name="Walton J.D."/>
            <person name="Blanchette R.A."/>
            <person name="Henrissat B."/>
            <person name="Martin F."/>
            <person name="Cullen D."/>
            <person name="Hibbett D.S."/>
            <person name="Grigoriev I.V."/>
        </authorList>
    </citation>
    <scope>NUCLEOTIDE SEQUENCE [LARGE SCALE GENOMIC DNA]</scope>
    <source>
        <strain evidence="3">FD-172 SS1</strain>
    </source>
</reference>
<dbReference type="HOGENOM" id="CLU_383097_0_0_1"/>
<keyword evidence="3" id="KW-1185">Reference proteome</keyword>